<dbReference type="NCBIfam" id="NF045645">
    <property type="entry name" value="DVU_1557_fam"/>
    <property type="match status" value="1"/>
</dbReference>
<dbReference type="PATRIC" id="fig|931276.5.peg.650"/>
<proteinExistence type="predicted"/>
<name>M1MHT6_9CLOT</name>
<reference evidence="2 3" key="1">
    <citation type="submission" date="2013-02" db="EMBL/GenBank/DDBJ databases">
        <title>Genome sequence of Clostridium saccharoperbutylacetonicum N1-4(HMT).</title>
        <authorList>
            <person name="Poehlein A."/>
            <person name="Daniel R."/>
        </authorList>
    </citation>
    <scope>NUCLEOTIDE SEQUENCE [LARGE SCALE GENOMIC DNA]</scope>
    <source>
        <strain evidence="3">N1-4(HMT)</strain>
    </source>
</reference>
<sequence>MKQDNSEKNNKWLCSKCGNPLEEGPVKAEYLGGNFEIELLECPVCKNVLITEELAAGQMLEVEKSLEDK</sequence>
<dbReference type="EMBL" id="CP004121">
    <property type="protein sequence ID" value="AGF54476.1"/>
    <property type="molecule type" value="Genomic_DNA"/>
</dbReference>
<evidence type="ECO:0000313" key="2">
    <source>
        <dbReference type="EMBL" id="AGF54476.1"/>
    </source>
</evidence>
<feature type="domain" description="DUF7479" evidence="1">
    <location>
        <begin position="11"/>
        <end position="69"/>
    </location>
</feature>
<keyword evidence="3" id="KW-1185">Reference proteome</keyword>
<gene>
    <name evidence="2" type="ORF">Cspa_c06910</name>
</gene>
<evidence type="ECO:0000313" key="3">
    <source>
        <dbReference type="Proteomes" id="UP000011728"/>
    </source>
</evidence>
<dbReference type="Proteomes" id="UP000011728">
    <property type="component" value="Chromosome"/>
</dbReference>
<dbReference type="InterPro" id="IPR055902">
    <property type="entry name" value="DUF7479"/>
</dbReference>
<accession>M1MHT6</accession>
<dbReference type="AlphaFoldDB" id="M1MHT6"/>
<dbReference type="RefSeq" id="WP_015390802.1">
    <property type="nucleotide sequence ID" value="NC_020291.1"/>
</dbReference>
<dbReference type="STRING" id="36745.CLSAP_07370"/>
<evidence type="ECO:0000259" key="1">
    <source>
        <dbReference type="Pfam" id="PF24292"/>
    </source>
</evidence>
<dbReference type="InterPro" id="IPR054656">
    <property type="entry name" value="DVU_1557-like"/>
</dbReference>
<dbReference type="eggNOG" id="ENOG5033A2R">
    <property type="taxonomic scope" value="Bacteria"/>
</dbReference>
<dbReference type="KEGG" id="csr:Cspa_c06910"/>
<dbReference type="HOGENOM" id="CLU_202418_0_0_9"/>
<protein>
    <recommendedName>
        <fullName evidence="1">DUF7479 domain-containing protein</fullName>
    </recommendedName>
</protein>
<dbReference type="OrthoDB" id="1753012at2"/>
<organism evidence="2 3">
    <name type="scientific">Clostridium saccharoperbutylacetonicum N1-4(HMT)</name>
    <dbReference type="NCBI Taxonomy" id="931276"/>
    <lineage>
        <taxon>Bacteria</taxon>
        <taxon>Bacillati</taxon>
        <taxon>Bacillota</taxon>
        <taxon>Clostridia</taxon>
        <taxon>Eubacteriales</taxon>
        <taxon>Clostridiaceae</taxon>
        <taxon>Clostridium</taxon>
    </lineage>
</organism>
<dbReference type="Pfam" id="PF24292">
    <property type="entry name" value="DUF7479"/>
    <property type="match status" value="1"/>
</dbReference>